<accession>A0A1V9XNP3</accession>
<reference evidence="2 3" key="1">
    <citation type="journal article" date="2017" name="Gigascience">
        <title>Draft genome of the honey bee ectoparasitic mite, Tropilaelaps mercedesae, is shaped by the parasitic life history.</title>
        <authorList>
            <person name="Dong X."/>
            <person name="Armstrong S.D."/>
            <person name="Xia D."/>
            <person name="Makepeace B.L."/>
            <person name="Darby A.C."/>
            <person name="Kadowaki T."/>
        </authorList>
    </citation>
    <scope>NUCLEOTIDE SEQUENCE [LARGE SCALE GENOMIC DNA]</scope>
    <source>
        <strain evidence="2">Wuxi-XJTLU</strain>
    </source>
</reference>
<feature type="non-terminal residue" evidence="2">
    <location>
        <position position="1"/>
    </location>
</feature>
<feature type="region of interest" description="Disordered" evidence="1">
    <location>
        <begin position="266"/>
        <end position="298"/>
    </location>
</feature>
<name>A0A1V9XNP3_9ACAR</name>
<evidence type="ECO:0000313" key="3">
    <source>
        <dbReference type="Proteomes" id="UP000192247"/>
    </source>
</evidence>
<evidence type="ECO:0000256" key="1">
    <source>
        <dbReference type="SAM" id="MobiDB-lite"/>
    </source>
</evidence>
<organism evidence="2 3">
    <name type="scientific">Tropilaelaps mercedesae</name>
    <dbReference type="NCBI Taxonomy" id="418985"/>
    <lineage>
        <taxon>Eukaryota</taxon>
        <taxon>Metazoa</taxon>
        <taxon>Ecdysozoa</taxon>
        <taxon>Arthropoda</taxon>
        <taxon>Chelicerata</taxon>
        <taxon>Arachnida</taxon>
        <taxon>Acari</taxon>
        <taxon>Parasitiformes</taxon>
        <taxon>Mesostigmata</taxon>
        <taxon>Gamasina</taxon>
        <taxon>Dermanyssoidea</taxon>
        <taxon>Laelapidae</taxon>
        <taxon>Tropilaelaps</taxon>
    </lineage>
</organism>
<keyword evidence="3" id="KW-1185">Reference proteome</keyword>
<comment type="caution">
    <text evidence="2">The sequence shown here is derived from an EMBL/GenBank/DDBJ whole genome shotgun (WGS) entry which is preliminary data.</text>
</comment>
<feature type="compositionally biased region" description="Basic residues" evidence="1">
    <location>
        <begin position="607"/>
        <end position="627"/>
    </location>
</feature>
<feature type="non-terminal residue" evidence="2">
    <location>
        <position position="694"/>
    </location>
</feature>
<sequence length="694" mass="76639">DENDNTGRMVIAAVESLAEIDGREVYAKPNSRAHCDLEGFQSKQTRYGAGQGRSSPVYSDKPSRVVSQMRNLHAAEVIELSDSDEDVCVTKIEEPKILRVRHPMRRSSRESVDCSQTLRASGVTLNQRTATSVAITSHPTTPVSGTILQSQGNSTVVSAQLLSTCPGSARVASETIITTRHQVMPTIPHPHGFYGSMLVPQGPLPRRVRPPVPRGSTMNDSVGQPLQINPNSANIQNSRVLVQNGWSFQTSQEDIDQATVPLGSPLQVTSSVPLDSKLRPTRPPATPVPTSVGVSSTTVRTGGPLPQLPPTLPNAAVQQNHSLVNSVRSGRYAPYKDNITQGRHHLALAIATVSAGSSTVLETTTWRSLSSTSLSSTPLRAIRGRPFRASGQSPKKAAVTTCRLDVPTIQRKVTKKEVKNLPLDHINALVVKYGAVVLEEVTLNDIVAKGLDEWKRPKNMKFTPRRYPPRKFKTPVALADQIVEISSDEDDEAMLTSAKIKRERVDPEILPCSNLTDRQELPTVTPKERFMAALDLITLKEIDRRRTARPLKKDIVAVLKDRRTIKRYITCPLVSIMKADCIHKYVISKNIMKSCVFRVVKQEPNKLSRHKKRRGKSVLMSKPKKKTKPDLKEELKPVPEMIAKFEAEGLWTSFSLARAQNAFSCPIVVLEGLDLDSSNETWRTATSTRILQKR</sequence>
<proteinExistence type="predicted"/>
<feature type="region of interest" description="Disordered" evidence="1">
    <location>
        <begin position="606"/>
        <end position="630"/>
    </location>
</feature>
<dbReference type="EMBL" id="MNPL01006811">
    <property type="protein sequence ID" value="OQR75124.1"/>
    <property type="molecule type" value="Genomic_DNA"/>
</dbReference>
<dbReference type="AlphaFoldDB" id="A0A1V9XNP3"/>
<feature type="compositionally biased region" description="Low complexity" evidence="1">
    <location>
        <begin position="288"/>
        <end position="298"/>
    </location>
</feature>
<dbReference type="Proteomes" id="UP000192247">
    <property type="component" value="Unassembled WGS sequence"/>
</dbReference>
<dbReference type="InParanoid" id="A0A1V9XNP3"/>
<gene>
    <name evidence="2" type="ORF">BIW11_00825</name>
</gene>
<protein>
    <submittedName>
        <fullName evidence="2">Uncharacterized protein</fullName>
    </submittedName>
</protein>
<dbReference type="OrthoDB" id="10604460at2759"/>
<evidence type="ECO:0000313" key="2">
    <source>
        <dbReference type="EMBL" id="OQR75124.1"/>
    </source>
</evidence>